<dbReference type="Proteomes" id="UP000190951">
    <property type="component" value="Chromosome"/>
</dbReference>
<proteinExistence type="predicted"/>
<dbReference type="STRING" id="84029.CROST_35710"/>
<sequence length="66" mass="8488">MIFDIQILKINYDVDWQDVYNENFKQREFRLSGYKIEYFLNKYIRTKSSRIKRKLYKRIWNIWMNI</sequence>
<evidence type="ECO:0000313" key="1">
    <source>
        <dbReference type="EMBL" id="URZ11506.1"/>
    </source>
</evidence>
<evidence type="ECO:0000313" key="2">
    <source>
        <dbReference type="Proteomes" id="UP000190951"/>
    </source>
</evidence>
<dbReference type="RefSeq" id="WP_077832813.1">
    <property type="nucleotide sequence ID" value="NZ_CP096983.1"/>
</dbReference>
<organism evidence="1 2">
    <name type="scientific">Clostridium felsineum</name>
    <dbReference type="NCBI Taxonomy" id="36839"/>
    <lineage>
        <taxon>Bacteria</taxon>
        <taxon>Bacillati</taxon>
        <taxon>Bacillota</taxon>
        <taxon>Clostridia</taxon>
        <taxon>Eubacteriales</taxon>
        <taxon>Clostridiaceae</taxon>
        <taxon>Clostridium</taxon>
    </lineage>
</organism>
<protein>
    <submittedName>
        <fullName evidence="1">Uncharacterized protein</fullName>
    </submittedName>
</protein>
<dbReference type="AlphaFoldDB" id="A0A1S8KZT4"/>
<dbReference type="KEGG" id="crw:CROST_022230"/>
<reference evidence="1 2" key="1">
    <citation type="submission" date="2022-04" db="EMBL/GenBank/DDBJ databases">
        <title>Genome sequence of C. roseum typestrain.</title>
        <authorList>
            <person name="Poehlein A."/>
            <person name="Schoch T."/>
            <person name="Duerre P."/>
            <person name="Daniel R."/>
        </authorList>
    </citation>
    <scope>NUCLEOTIDE SEQUENCE [LARGE SCALE GENOMIC DNA]</scope>
    <source>
        <strain evidence="1 2">DSM 7320</strain>
    </source>
</reference>
<dbReference type="EMBL" id="CP096983">
    <property type="protein sequence ID" value="URZ11506.1"/>
    <property type="molecule type" value="Genomic_DNA"/>
</dbReference>
<keyword evidence="2" id="KW-1185">Reference proteome</keyword>
<gene>
    <name evidence="1" type="ORF">CROST_022230</name>
</gene>
<name>A0A1S8KZT4_9CLOT</name>
<accession>A0A1S8KZT4</accession>